<accession>A0A8J4PVD8</accession>
<dbReference type="FunFam" id="3.40.50.720:FF:001523">
    <property type="entry name" value="Uncharacterized protein"/>
    <property type="match status" value="1"/>
</dbReference>
<name>A0A8J4PVD8_9MYCE</name>
<keyword evidence="3" id="KW-1185">Reference proteome</keyword>
<dbReference type="InterPro" id="IPR001509">
    <property type="entry name" value="Epimerase_deHydtase"/>
</dbReference>
<dbReference type="Proteomes" id="UP000695562">
    <property type="component" value="Unassembled WGS sequence"/>
</dbReference>
<dbReference type="AlphaFoldDB" id="A0A8J4PVD8"/>
<sequence>MSKPNVLILGGVGFIGRNLVQYLVEQQVCNKIRVVDKVLPPTAYLGAKHQEAFNNPSVEFMQGNLTSPASIAKVFALEGDKFNIVFNLAGETKYGQTEAVYNEKVFDVSVKCATEAAKVGVDKFIEVSTAQVYESNKKPSKETDKTTSSKAWTLIAVHKLKGEEKLKEIAGLNLIIVRPSVVYGPGDILGISPRIITGAVYQFIDEKMKFLWTGDLKYNTVHVSDVCKALWHLAKVGKNGDLYNLSDKGDTDAEKISKILEKIFHIKTSFVGSLLSNVAQLNLQSICNEANDKHLKPWSDLCKQKDIVNTPLTPYIDQELLSNNHLSVDGSAIESTGFKYDHPELTEALVRDQIQYFIDQKLFPALQ</sequence>
<dbReference type="PANTHER" id="PTHR43245:SF11">
    <property type="entry name" value="LD23561P"/>
    <property type="match status" value="1"/>
</dbReference>
<dbReference type="SUPFAM" id="SSF51735">
    <property type="entry name" value="NAD(P)-binding Rossmann-fold domains"/>
    <property type="match status" value="1"/>
</dbReference>
<dbReference type="EMBL" id="AJWJ01000245">
    <property type="protein sequence ID" value="KAF2072819.1"/>
    <property type="molecule type" value="Genomic_DNA"/>
</dbReference>
<comment type="caution">
    <text evidence="2">The sequence shown here is derived from an EMBL/GenBank/DDBJ whole genome shotgun (WGS) entry which is preliminary data.</text>
</comment>
<evidence type="ECO:0000313" key="2">
    <source>
        <dbReference type="EMBL" id="KAF2072819.1"/>
    </source>
</evidence>
<evidence type="ECO:0000313" key="3">
    <source>
        <dbReference type="Proteomes" id="UP000695562"/>
    </source>
</evidence>
<evidence type="ECO:0000259" key="1">
    <source>
        <dbReference type="Pfam" id="PF01370"/>
    </source>
</evidence>
<organism evidence="2 3">
    <name type="scientific">Polysphondylium violaceum</name>
    <dbReference type="NCBI Taxonomy" id="133409"/>
    <lineage>
        <taxon>Eukaryota</taxon>
        <taxon>Amoebozoa</taxon>
        <taxon>Evosea</taxon>
        <taxon>Eumycetozoa</taxon>
        <taxon>Dictyostelia</taxon>
        <taxon>Dictyosteliales</taxon>
        <taxon>Dictyosteliaceae</taxon>
        <taxon>Polysphondylium</taxon>
    </lineage>
</organism>
<feature type="domain" description="NAD-dependent epimerase/dehydratase" evidence="1">
    <location>
        <begin position="6"/>
        <end position="245"/>
    </location>
</feature>
<dbReference type="InterPro" id="IPR036291">
    <property type="entry name" value="NAD(P)-bd_dom_sf"/>
</dbReference>
<dbReference type="Pfam" id="PF01370">
    <property type="entry name" value="Epimerase"/>
    <property type="match status" value="1"/>
</dbReference>
<protein>
    <recommendedName>
        <fullName evidence="1">NAD-dependent epimerase/dehydratase domain-containing protein</fullName>
    </recommendedName>
</protein>
<dbReference type="InterPro" id="IPR050177">
    <property type="entry name" value="Lipid_A_modif_metabolic_enz"/>
</dbReference>
<dbReference type="PANTHER" id="PTHR43245">
    <property type="entry name" value="BIFUNCTIONAL POLYMYXIN RESISTANCE PROTEIN ARNA"/>
    <property type="match status" value="1"/>
</dbReference>
<dbReference type="OrthoDB" id="16464at2759"/>
<dbReference type="Gene3D" id="3.40.50.720">
    <property type="entry name" value="NAD(P)-binding Rossmann-like Domain"/>
    <property type="match status" value="1"/>
</dbReference>
<gene>
    <name evidence="2" type="ORF">CYY_005862</name>
</gene>
<reference evidence="2" key="1">
    <citation type="submission" date="2020-01" db="EMBL/GenBank/DDBJ databases">
        <title>Development of genomics and gene disruption for Polysphondylium violaceum indicates a role for the polyketide synthase stlB in stalk morphogenesis.</title>
        <authorList>
            <person name="Narita B."/>
            <person name="Kawabe Y."/>
            <person name="Kin K."/>
            <person name="Saito T."/>
            <person name="Gibbs R."/>
            <person name="Kuspa A."/>
            <person name="Muzny D."/>
            <person name="Queller D."/>
            <person name="Richards S."/>
            <person name="Strassman J."/>
            <person name="Sucgang R."/>
            <person name="Worley K."/>
            <person name="Schaap P."/>
        </authorList>
    </citation>
    <scope>NUCLEOTIDE SEQUENCE</scope>
    <source>
        <strain evidence="2">QSvi11</strain>
    </source>
</reference>
<proteinExistence type="predicted"/>